<dbReference type="SMART" id="SM00331">
    <property type="entry name" value="PP2C_SIG"/>
    <property type="match status" value="1"/>
</dbReference>
<evidence type="ECO:0000256" key="1">
    <source>
        <dbReference type="ARBA" id="ARBA00022801"/>
    </source>
</evidence>
<evidence type="ECO:0000259" key="2">
    <source>
        <dbReference type="PROSITE" id="PS50112"/>
    </source>
</evidence>
<keyword evidence="1" id="KW-0378">Hydrolase</keyword>
<dbReference type="SUPFAM" id="SSF81606">
    <property type="entry name" value="PP2C-like"/>
    <property type="match status" value="1"/>
</dbReference>
<dbReference type="Pfam" id="PF07228">
    <property type="entry name" value="SpoIIE"/>
    <property type="match status" value="1"/>
</dbReference>
<dbReference type="CDD" id="cd00130">
    <property type="entry name" value="PAS"/>
    <property type="match status" value="1"/>
</dbReference>
<dbReference type="InterPro" id="IPR000014">
    <property type="entry name" value="PAS"/>
</dbReference>
<dbReference type="AlphaFoldDB" id="A0A7Y6I8L3"/>
<name>A0A7Y6I8L3_9ACTN</name>
<protein>
    <submittedName>
        <fullName evidence="3">SpoIIE family protein phosphatase</fullName>
    </submittedName>
</protein>
<evidence type="ECO:0000313" key="3">
    <source>
        <dbReference type="EMBL" id="NUW33566.1"/>
    </source>
</evidence>
<dbReference type="SMART" id="SM00091">
    <property type="entry name" value="PAS"/>
    <property type="match status" value="1"/>
</dbReference>
<dbReference type="PANTHER" id="PTHR43156:SF2">
    <property type="entry name" value="STAGE II SPORULATION PROTEIN E"/>
    <property type="match status" value="1"/>
</dbReference>
<dbReference type="EMBL" id="JABWGN010000007">
    <property type="protein sequence ID" value="NUW33566.1"/>
    <property type="molecule type" value="Genomic_DNA"/>
</dbReference>
<dbReference type="InterPro" id="IPR052016">
    <property type="entry name" value="Bact_Sigma-Reg"/>
</dbReference>
<feature type="domain" description="PAS" evidence="2">
    <location>
        <begin position="3"/>
        <end position="55"/>
    </location>
</feature>
<dbReference type="Pfam" id="PF00989">
    <property type="entry name" value="PAS"/>
    <property type="match status" value="1"/>
</dbReference>
<dbReference type="RefSeq" id="WP_175591014.1">
    <property type="nucleotide sequence ID" value="NZ_JABWGN010000007.1"/>
</dbReference>
<sequence length="389" mass="42095">MDLTSGFEELFEDAPCGFLVTDADGAIRRANRTFLAMTGHRAEDLAGRARVQDLLPVGDRIFYETHFAPLLALQSSAREIAVDFRRAAGDRLPVLLNAVMKGDPGGPREIWICVFAATDRRSYERELLLARQRAEHSEKEARELAGILQASFIPPSLPRVDGLDLAGVYRPAGLGDEVGGDFYDMYETRDGWALVIGDVSGKGAEAAVVTSLARYTLRAAPAREPTPSAILASLHHAVVRERTDRFVTVAYAQVSLAPDGGCLLTLSLGGHPQPVHLTGAGASQVGRPGTLLGMLRRLRLSDVTVEVRPGESVVFFTDGVIEGRRDSELFGEDRMERVLLEARDESAATIADRLLQEVSAYQSGVLSDDVAIVVLKVPAAPVGPDQRDR</sequence>
<dbReference type="Gene3D" id="3.60.40.10">
    <property type="entry name" value="PPM-type phosphatase domain"/>
    <property type="match status" value="1"/>
</dbReference>
<dbReference type="Gene3D" id="3.30.450.20">
    <property type="entry name" value="PAS domain"/>
    <property type="match status" value="1"/>
</dbReference>
<dbReference type="InterPro" id="IPR001932">
    <property type="entry name" value="PPM-type_phosphatase-like_dom"/>
</dbReference>
<gene>
    <name evidence="3" type="ORF">HTZ77_19320</name>
</gene>
<organism evidence="3 4">
    <name type="scientific">Nonomuraea montanisoli</name>
    <dbReference type="NCBI Taxonomy" id="2741721"/>
    <lineage>
        <taxon>Bacteria</taxon>
        <taxon>Bacillati</taxon>
        <taxon>Actinomycetota</taxon>
        <taxon>Actinomycetes</taxon>
        <taxon>Streptosporangiales</taxon>
        <taxon>Streptosporangiaceae</taxon>
        <taxon>Nonomuraea</taxon>
    </lineage>
</organism>
<dbReference type="NCBIfam" id="TIGR00229">
    <property type="entry name" value="sensory_box"/>
    <property type="match status" value="1"/>
</dbReference>
<keyword evidence="4" id="KW-1185">Reference proteome</keyword>
<dbReference type="PANTHER" id="PTHR43156">
    <property type="entry name" value="STAGE II SPORULATION PROTEIN E-RELATED"/>
    <property type="match status" value="1"/>
</dbReference>
<dbReference type="Proteomes" id="UP000586042">
    <property type="component" value="Unassembled WGS sequence"/>
</dbReference>
<proteinExistence type="predicted"/>
<dbReference type="PROSITE" id="PS50112">
    <property type="entry name" value="PAS"/>
    <property type="match status" value="1"/>
</dbReference>
<reference evidence="3 4" key="1">
    <citation type="submission" date="2020-06" db="EMBL/GenBank/DDBJ databases">
        <title>Nonomuraea sp. SMC257, a novel actinomycete isolated from soil.</title>
        <authorList>
            <person name="Chanama M."/>
        </authorList>
    </citation>
    <scope>NUCLEOTIDE SEQUENCE [LARGE SCALE GENOMIC DNA]</scope>
    <source>
        <strain evidence="3 4">SMC257</strain>
    </source>
</reference>
<dbReference type="GO" id="GO:0006355">
    <property type="term" value="P:regulation of DNA-templated transcription"/>
    <property type="evidence" value="ECO:0007669"/>
    <property type="project" value="InterPro"/>
</dbReference>
<dbReference type="InterPro" id="IPR036457">
    <property type="entry name" value="PPM-type-like_dom_sf"/>
</dbReference>
<dbReference type="InterPro" id="IPR013767">
    <property type="entry name" value="PAS_fold"/>
</dbReference>
<evidence type="ECO:0000313" key="4">
    <source>
        <dbReference type="Proteomes" id="UP000586042"/>
    </source>
</evidence>
<accession>A0A7Y6I8L3</accession>
<dbReference type="GO" id="GO:0016791">
    <property type="term" value="F:phosphatase activity"/>
    <property type="evidence" value="ECO:0007669"/>
    <property type="project" value="TreeGrafter"/>
</dbReference>
<dbReference type="SUPFAM" id="SSF55785">
    <property type="entry name" value="PYP-like sensor domain (PAS domain)"/>
    <property type="match status" value="1"/>
</dbReference>
<dbReference type="InterPro" id="IPR035965">
    <property type="entry name" value="PAS-like_dom_sf"/>
</dbReference>
<comment type="caution">
    <text evidence="3">The sequence shown here is derived from an EMBL/GenBank/DDBJ whole genome shotgun (WGS) entry which is preliminary data.</text>
</comment>